<evidence type="ECO:0000259" key="1">
    <source>
        <dbReference type="Pfam" id="PF01636"/>
    </source>
</evidence>
<dbReference type="Pfam" id="PF01636">
    <property type="entry name" value="APH"/>
    <property type="match status" value="1"/>
</dbReference>
<keyword evidence="2" id="KW-0808">Transferase</keyword>
<dbReference type="RefSeq" id="WP_048498715.1">
    <property type="nucleotide sequence ID" value="NZ_LFNG01000004.1"/>
</dbReference>
<keyword evidence="3" id="KW-1185">Reference proteome</keyword>
<dbReference type="AlphaFoldDB" id="A0A0J7LT04"/>
<dbReference type="PATRIC" id="fig|1304281.5.peg.751"/>
<reference evidence="2 3" key="1">
    <citation type="journal article" date="2004" name="Int. J. Syst. Evol. Microbiol.">
        <title>Kaistella koreensis gen. nov., sp. nov., a novel member of the Chryseobacterium-Bergeyella-Riemerella branch.</title>
        <authorList>
            <person name="Kim M.K."/>
            <person name="Im W.T."/>
            <person name="Shin Y.K."/>
            <person name="Lim J.H."/>
            <person name="Kim S.H."/>
            <person name="Lee B.C."/>
            <person name="Park M.Y."/>
            <person name="Lee K.Y."/>
            <person name="Lee S.T."/>
        </authorList>
    </citation>
    <scope>NUCLEOTIDE SEQUENCE [LARGE SCALE GENOMIC DNA]</scope>
    <source>
        <strain evidence="2 3">CCUG 49689</strain>
    </source>
</reference>
<name>A0A0J7LT04_9FLAO</name>
<dbReference type="GO" id="GO:0016740">
    <property type="term" value="F:transferase activity"/>
    <property type="evidence" value="ECO:0007669"/>
    <property type="project" value="UniProtKB-KW"/>
</dbReference>
<sequence>MTTENARHFFEKYTGVESSEFFILPQSGSSRKNFVGEASGQKFVITSNENLAENESFYYFSEIFSELELNTPRILSISPDRKLYIQEFLGEKTLSEIIAEEGTSERTKFLVEQVLKKLFELQRRSENIIDWKKTFEYENYDEFPITNDLFYFKSFIADVLEIPYHKGNLLKEFKKLTEEISLLEPKGMMIRDFQARNIMVNRKDEVFFIDYQSAMKGPLIYDVVSFLFQAKANFSPNFRSEMLEYYFSLWEKEFGIEQSEKLTQLKNSLKPIQLIRFLQVLGAYGFRGLIQRKEHFISSIEKGIENLRHFSENWQKMNDFPELRKLIIELNTDETYKKINHMISG</sequence>
<protein>
    <submittedName>
        <fullName evidence="2">Aminoglycoside phosphotransferase</fullName>
    </submittedName>
</protein>
<dbReference type="Gene3D" id="3.90.1200.10">
    <property type="match status" value="1"/>
</dbReference>
<gene>
    <name evidence="2" type="ORF">ACM44_03475</name>
</gene>
<dbReference type="SUPFAM" id="SSF56112">
    <property type="entry name" value="Protein kinase-like (PK-like)"/>
    <property type="match status" value="1"/>
</dbReference>
<accession>A0A0J7LT04</accession>
<dbReference type="InterPro" id="IPR011009">
    <property type="entry name" value="Kinase-like_dom_sf"/>
</dbReference>
<organism evidence="2 3">
    <name type="scientific">Chryseobacterium koreense CCUG 49689</name>
    <dbReference type="NCBI Taxonomy" id="1304281"/>
    <lineage>
        <taxon>Bacteria</taxon>
        <taxon>Pseudomonadati</taxon>
        <taxon>Bacteroidota</taxon>
        <taxon>Flavobacteriia</taxon>
        <taxon>Flavobacteriales</taxon>
        <taxon>Weeksellaceae</taxon>
        <taxon>Chryseobacterium group</taxon>
        <taxon>Chryseobacterium</taxon>
    </lineage>
</organism>
<dbReference type="OrthoDB" id="9784461at2"/>
<proteinExistence type="predicted"/>
<dbReference type="Proteomes" id="UP000035900">
    <property type="component" value="Unassembled WGS sequence"/>
</dbReference>
<evidence type="ECO:0000313" key="3">
    <source>
        <dbReference type="Proteomes" id="UP000035900"/>
    </source>
</evidence>
<feature type="domain" description="Aminoglycoside phosphotransferase" evidence="1">
    <location>
        <begin position="32"/>
        <end position="252"/>
    </location>
</feature>
<dbReference type="STRING" id="1304281.ACM44_03475"/>
<evidence type="ECO:0000313" key="2">
    <source>
        <dbReference type="EMBL" id="KMQ72090.1"/>
    </source>
</evidence>
<comment type="caution">
    <text evidence="2">The sequence shown here is derived from an EMBL/GenBank/DDBJ whole genome shotgun (WGS) entry which is preliminary data.</text>
</comment>
<dbReference type="InterPro" id="IPR002575">
    <property type="entry name" value="Aminoglycoside_PTrfase"/>
</dbReference>
<dbReference type="EMBL" id="LFNG01000004">
    <property type="protein sequence ID" value="KMQ72090.1"/>
    <property type="molecule type" value="Genomic_DNA"/>
</dbReference>